<evidence type="ECO:0000313" key="4">
    <source>
        <dbReference type="EMBL" id="VFS47641.1"/>
    </source>
</evidence>
<feature type="transmembrane region" description="Helical" evidence="1">
    <location>
        <begin position="6"/>
        <end position="23"/>
    </location>
</feature>
<proteinExistence type="predicted"/>
<feature type="transmembrane region" description="Helical" evidence="1">
    <location>
        <begin position="120"/>
        <end position="142"/>
    </location>
</feature>
<keyword evidence="1" id="KW-1133">Transmembrane helix</keyword>
<dbReference type="OrthoDB" id="7915962at2"/>
<name>A0A2C6DKN7_9GAMM</name>
<dbReference type="EMBL" id="CAADJA010000002">
    <property type="protein sequence ID" value="VFS47641.1"/>
    <property type="molecule type" value="Genomic_DNA"/>
</dbReference>
<feature type="transmembrane region" description="Helical" evidence="1">
    <location>
        <begin position="44"/>
        <end position="62"/>
    </location>
</feature>
<keyword evidence="1" id="KW-0812">Transmembrane</keyword>
<dbReference type="AlphaFoldDB" id="A0A2C6DKN7"/>
<reference evidence="5" key="2">
    <citation type="submission" date="2017-09" db="EMBL/GenBank/DDBJ databases">
        <title>FDA dAtabase for Regulatory Grade micrObial Sequences (FDA-ARGOS): Supporting development and validation of Infectious Disease Dx tests.</title>
        <authorList>
            <person name="Minogue T."/>
            <person name="Wolcott M."/>
            <person name="Wasieloski L."/>
            <person name="Aguilar W."/>
            <person name="Moore D."/>
            <person name="Tallon L."/>
            <person name="Sadzewicz L."/>
            <person name="Ott S."/>
            <person name="Zhao X."/>
            <person name="Nagaraj S."/>
            <person name="Vavikolanu K."/>
            <person name="Aluvathingal J."/>
            <person name="Nadendla S."/>
            <person name="Sichtig H."/>
        </authorList>
    </citation>
    <scope>NUCLEOTIDE SEQUENCE [LARGE SCALE GENOMIC DNA]</scope>
    <source>
        <strain evidence="5">FDAARGOS_387</strain>
    </source>
</reference>
<organism evidence="3 5">
    <name type="scientific">Budvicia aquatica</name>
    <dbReference type="NCBI Taxonomy" id="82979"/>
    <lineage>
        <taxon>Bacteria</taxon>
        <taxon>Pseudomonadati</taxon>
        <taxon>Pseudomonadota</taxon>
        <taxon>Gammaproteobacteria</taxon>
        <taxon>Enterobacterales</taxon>
        <taxon>Budviciaceae</taxon>
        <taxon>Budvicia</taxon>
    </lineage>
</organism>
<dbReference type="EMBL" id="PDDX01000001">
    <property type="protein sequence ID" value="PHI29391.1"/>
    <property type="molecule type" value="Genomic_DNA"/>
</dbReference>
<dbReference type="RefSeq" id="WP_029094817.1">
    <property type="nucleotide sequence ID" value="NZ_BRLG01000007.1"/>
</dbReference>
<feature type="domain" description="DUF1468" evidence="2">
    <location>
        <begin position="7"/>
        <end position="147"/>
    </location>
</feature>
<keyword evidence="1" id="KW-0472">Membrane</keyword>
<dbReference type="Proteomes" id="UP000224974">
    <property type="component" value="Unassembled WGS sequence"/>
</dbReference>
<keyword evidence="5" id="KW-1185">Reference proteome</keyword>
<dbReference type="STRING" id="1111728.GCA_000427805_02088"/>
<protein>
    <submittedName>
        <fullName evidence="3 4">Tripartite tricarboxylate transporter TctB family</fullName>
    </submittedName>
</protein>
<dbReference type="Proteomes" id="UP000373449">
    <property type="component" value="Unassembled WGS sequence"/>
</dbReference>
<dbReference type="InterPro" id="IPR009936">
    <property type="entry name" value="DUF1468"/>
</dbReference>
<reference evidence="4 6" key="3">
    <citation type="submission" date="2019-03" db="EMBL/GenBank/DDBJ databases">
        <authorList>
            <consortium name="Pathogen Informatics"/>
        </authorList>
    </citation>
    <scope>NUCLEOTIDE SEQUENCE [LARGE SCALE GENOMIC DNA]</scope>
    <source>
        <strain evidence="4 6">NCTC12282</strain>
    </source>
</reference>
<dbReference type="Pfam" id="PF07331">
    <property type="entry name" value="TctB"/>
    <property type="match status" value="1"/>
</dbReference>
<sequence>MRKLNIVVGALSVLLGLVILYLSRDMSLFDESGVPGERFWPYGLAWLFIGLGILQWIEVFIARLKTTDEEVDLTSPAVRTSYLVAVIMVVYGVILNYTGFIVSTLLLIPVIMWMMGERRAWFLASISVVMVASIYIFFTMIFNSPLPISELLE</sequence>
<reference evidence="3" key="1">
    <citation type="submission" date="2017-09" db="EMBL/GenBank/DDBJ databases">
        <title>FDA dAtabase for Regulatory Grade micrObial Sequences (FDA-ARGOS): Supporting development and validation of Infectious Disease Dx tests.</title>
        <authorList>
            <person name="Minogue T."/>
            <person name="Wolcott M."/>
            <person name="Wasieloski L."/>
            <person name="Aguilar W."/>
            <person name="Moore D."/>
            <person name="Tallon L.J."/>
            <person name="Sadzewicz L."/>
            <person name="Ott S."/>
            <person name="Zhao X."/>
            <person name="Nagaraj S."/>
            <person name="Vavikolanu K."/>
            <person name="Aluvathingal J."/>
            <person name="Nadendla S."/>
            <person name="Sichtig H."/>
        </authorList>
    </citation>
    <scope>NUCLEOTIDE SEQUENCE</scope>
    <source>
        <strain evidence="3">FDAARGOS_387</strain>
    </source>
</reference>
<feature type="transmembrane region" description="Helical" evidence="1">
    <location>
        <begin position="82"/>
        <end position="108"/>
    </location>
</feature>
<evidence type="ECO:0000313" key="6">
    <source>
        <dbReference type="Proteomes" id="UP000373449"/>
    </source>
</evidence>
<evidence type="ECO:0000256" key="1">
    <source>
        <dbReference type="SAM" id="Phobius"/>
    </source>
</evidence>
<accession>A0A2C6DKN7</accession>
<evidence type="ECO:0000259" key="2">
    <source>
        <dbReference type="Pfam" id="PF07331"/>
    </source>
</evidence>
<gene>
    <name evidence="3" type="ORF">CRN84_08640</name>
    <name evidence="4" type="ORF">NCTC12282_02579</name>
</gene>
<evidence type="ECO:0000313" key="5">
    <source>
        <dbReference type="Proteomes" id="UP000224974"/>
    </source>
</evidence>
<evidence type="ECO:0000313" key="3">
    <source>
        <dbReference type="EMBL" id="PHI29391.1"/>
    </source>
</evidence>